<name>A0A126ZUJ7_9MICC</name>
<evidence type="ECO:0000313" key="1">
    <source>
        <dbReference type="EMBL" id="AMM30810.1"/>
    </source>
</evidence>
<dbReference type="Proteomes" id="UP000070134">
    <property type="component" value="Chromosome"/>
</dbReference>
<reference evidence="1 2" key="1">
    <citation type="submission" date="2016-02" db="EMBL/GenBank/DDBJ databases">
        <title>Complete genome of Sinomonas atrocyanea KCTC 3377.</title>
        <authorList>
            <person name="Kim K.M."/>
        </authorList>
    </citation>
    <scope>NUCLEOTIDE SEQUENCE [LARGE SCALE GENOMIC DNA]</scope>
    <source>
        <strain evidence="1 2">KCTC 3377</strain>
    </source>
</reference>
<proteinExistence type="predicted"/>
<dbReference type="RefSeq" id="WP_066494247.1">
    <property type="nucleotide sequence ID" value="NZ_BJMO01000013.1"/>
</dbReference>
<dbReference type="OrthoDB" id="4734201at2"/>
<dbReference type="STRING" id="37927.SA2016_0105"/>
<protein>
    <submittedName>
        <fullName evidence="1">Uncharacterized protein</fullName>
    </submittedName>
</protein>
<accession>A0A126ZUJ7</accession>
<dbReference type="AlphaFoldDB" id="A0A126ZUJ7"/>
<gene>
    <name evidence="1" type="ORF">SA2016_0105</name>
</gene>
<dbReference type="EMBL" id="CP014518">
    <property type="protein sequence ID" value="AMM30810.1"/>
    <property type="molecule type" value="Genomic_DNA"/>
</dbReference>
<keyword evidence="2" id="KW-1185">Reference proteome</keyword>
<organism evidence="1 2">
    <name type="scientific">Sinomonas atrocyanea</name>
    <dbReference type="NCBI Taxonomy" id="37927"/>
    <lineage>
        <taxon>Bacteria</taxon>
        <taxon>Bacillati</taxon>
        <taxon>Actinomycetota</taxon>
        <taxon>Actinomycetes</taxon>
        <taxon>Micrococcales</taxon>
        <taxon>Micrococcaceae</taxon>
        <taxon>Sinomonas</taxon>
    </lineage>
</organism>
<evidence type="ECO:0000313" key="2">
    <source>
        <dbReference type="Proteomes" id="UP000070134"/>
    </source>
</evidence>
<dbReference type="KEGG" id="satk:SA2016_0105"/>
<sequence length="105" mass="11056">MRPLETVRAAYGVTELLAPGAVERLLLGHAPDERARRVIRVLGGRHLVQALVTARGGRTLHRLGGGVDVIHAVTMAALAGADPRRRRAAAVNAAIALVFAAGELR</sequence>